<accession>A0ABV7WHW2</accession>
<evidence type="ECO:0000313" key="2">
    <source>
        <dbReference type="Proteomes" id="UP001595685"/>
    </source>
</evidence>
<keyword evidence="2" id="KW-1185">Reference proteome</keyword>
<evidence type="ECO:0000313" key="1">
    <source>
        <dbReference type="EMBL" id="MFC3689012.1"/>
    </source>
</evidence>
<comment type="caution">
    <text evidence="1">The sequence shown here is derived from an EMBL/GenBank/DDBJ whole genome shotgun (WGS) entry which is preliminary data.</text>
</comment>
<reference evidence="2" key="1">
    <citation type="journal article" date="2019" name="Int. J. Syst. Evol. Microbiol.">
        <title>The Global Catalogue of Microorganisms (GCM) 10K type strain sequencing project: providing services to taxonomists for standard genome sequencing and annotation.</title>
        <authorList>
            <consortium name="The Broad Institute Genomics Platform"/>
            <consortium name="The Broad Institute Genome Sequencing Center for Infectious Disease"/>
            <person name="Wu L."/>
            <person name="Ma J."/>
        </authorList>
    </citation>
    <scope>NUCLEOTIDE SEQUENCE [LARGE SCALE GENOMIC DNA]</scope>
    <source>
        <strain evidence="2">NCAIM B.02333</strain>
    </source>
</reference>
<protein>
    <submittedName>
        <fullName evidence="1">Uncharacterized protein</fullName>
    </submittedName>
</protein>
<sequence>MTGGVLVLGVDGWSAHDDDADLLAHRVREVVRDQLGDVAAAHAVLATHEIRLAPAHSAVSCVVPDAGLGSDPETVTRRTRAVVAALALALPGSGSVVASAPLLSDVVSHGEDTASLTGAWVALAAAATETSGRLVHFDGAEVLVGRLTVADVLARSAVDQVVVVGGLPHDGDTVVDTRGFVRPRVAAGRVTLLVQPAAGGTVVPFEREHPHRCCEDIVNLG</sequence>
<name>A0ABV7WHW2_9MICO</name>
<proteinExistence type="predicted"/>
<dbReference type="EMBL" id="JBHRWW010000007">
    <property type="protein sequence ID" value="MFC3689012.1"/>
    <property type="molecule type" value="Genomic_DNA"/>
</dbReference>
<organism evidence="1 2">
    <name type="scientific">Aquipuribacter hungaricus</name>
    <dbReference type="NCBI Taxonomy" id="545624"/>
    <lineage>
        <taxon>Bacteria</taxon>
        <taxon>Bacillati</taxon>
        <taxon>Actinomycetota</taxon>
        <taxon>Actinomycetes</taxon>
        <taxon>Micrococcales</taxon>
        <taxon>Intrasporangiaceae</taxon>
        <taxon>Aquipuribacter</taxon>
    </lineage>
</organism>
<gene>
    <name evidence="1" type="ORF">ACFOLH_11730</name>
</gene>
<dbReference type="Proteomes" id="UP001595685">
    <property type="component" value="Unassembled WGS sequence"/>
</dbReference>
<dbReference type="RefSeq" id="WP_340295186.1">
    <property type="nucleotide sequence ID" value="NZ_JBBEOI010000214.1"/>
</dbReference>